<feature type="region of interest" description="Disordered" evidence="2">
    <location>
        <begin position="1"/>
        <end position="25"/>
    </location>
</feature>
<dbReference type="SUPFAM" id="SSF50978">
    <property type="entry name" value="WD40 repeat-like"/>
    <property type="match status" value="1"/>
</dbReference>
<dbReference type="OrthoDB" id="308449at2759"/>
<dbReference type="SMART" id="SM00320">
    <property type="entry name" value="WD40"/>
    <property type="match status" value="5"/>
</dbReference>
<proteinExistence type="predicted"/>
<evidence type="ECO:0000313" key="4">
    <source>
        <dbReference type="Proteomes" id="UP000800235"/>
    </source>
</evidence>
<protein>
    <submittedName>
        <fullName evidence="3">WD domain, G-beta repeat-containing protein</fullName>
    </submittedName>
</protein>
<accession>A0A9P4TYG0</accession>
<dbReference type="InterPro" id="IPR001680">
    <property type="entry name" value="WD40_rpt"/>
</dbReference>
<dbReference type="EMBL" id="MU007043">
    <property type="protein sequence ID" value="KAF2429847.1"/>
    <property type="molecule type" value="Genomic_DNA"/>
</dbReference>
<dbReference type="Pfam" id="PF00400">
    <property type="entry name" value="WD40"/>
    <property type="match status" value="1"/>
</dbReference>
<evidence type="ECO:0000313" key="3">
    <source>
        <dbReference type="EMBL" id="KAF2429847.1"/>
    </source>
</evidence>
<dbReference type="PANTHER" id="PTHR44675:SF1">
    <property type="entry name" value="P21-ACTIVATED PROTEIN KINASE-INTERACTING PROTEIN 1"/>
    <property type="match status" value="1"/>
</dbReference>
<feature type="compositionally biased region" description="Polar residues" evidence="2">
    <location>
        <begin position="173"/>
        <end position="183"/>
    </location>
</feature>
<comment type="caution">
    <text evidence="3">The sequence shown here is derived from an EMBL/GenBank/DDBJ whole genome shotgun (WGS) entry which is preliminary data.</text>
</comment>
<keyword evidence="4" id="KW-1185">Reference proteome</keyword>
<dbReference type="Gene3D" id="2.130.10.10">
    <property type="entry name" value="YVTN repeat-like/Quinoprotein amine dehydrogenase"/>
    <property type="match status" value="2"/>
</dbReference>
<dbReference type="InterPro" id="IPR051959">
    <property type="entry name" value="PAK1-Kinase_Regulator"/>
</dbReference>
<dbReference type="PANTHER" id="PTHR44675">
    <property type="entry name" value="PAK1 INTERACTING PROTEIN 1"/>
    <property type="match status" value="1"/>
</dbReference>
<reference evidence="3" key="1">
    <citation type="journal article" date="2020" name="Stud. Mycol.">
        <title>101 Dothideomycetes genomes: a test case for predicting lifestyles and emergence of pathogens.</title>
        <authorList>
            <person name="Haridas S."/>
            <person name="Albert R."/>
            <person name="Binder M."/>
            <person name="Bloem J."/>
            <person name="Labutti K."/>
            <person name="Salamov A."/>
            <person name="Andreopoulos B."/>
            <person name="Baker S."/>
            <person name="Barry K."/>
            <person name="Bills G."/>
            <person name="Bluhm B."/>
            <person name="Cannon C."/>
            <person name="Castanera R."/>
            <person name="Culley D."/>
            <person name="Daum C."/>
            <person name="Ezra D."/>
            <person name="Gonzalez J."/>
            <person name="Henrissat B."/>
            <person name="Kuo A."/>
            <person name="Liang C."/>
            <person name="Lipzen A."/>
            <person name="Lutzoni F."/>
            <person name="Magnuson J."/>
            <person name="Mondo S."/>
            <person name="Nolan M."/>
            <person name="Ohm R."/>
            <person name="Pangilinan J."/>
            <person name="Park H.-J."/>
            <person name="Ramirez L."/>
            <person name="Alfaro M."/>
            <person name="Sun H."/>
            <person name="Tritt A."/>
            <person name="Yoshinaga Y."/>
            <person name="Zwiers L.-H."/>
            <person name="Turgeon B."/>
            <person name="Goodwin S."/>
            <person name="Spatafora J."/>
            <person name="Crous P."/>
            <person name="Grigoriev I."/>
        </authorList>
    </citation>
    <scope>NUCLEOTIDE SEQUENCE</scope>
    <source>
        <strain evidence="3">CBS 130266</strain>
    </source>
</reference>
<feature type="region of interest" description="Disordered" evidence="2">
    <location>
        <begin position="159"/>
        <end position="183"/>
    </location>
</feature>
<evidence type="ECO:0000256" key="1">
    <source>
        <dbReference type="PROSITE-ProRule" id="PRU00221"/>
    </source>
</evidence>
<dbReference type="AlphaFoldDB" id="A0A9P4TYG0"/>
<dbReference type="InterPro" id="IPR036322">
    <property type="entry name" value="WD40_repeat_dom_sf"/>
</dbReference>
<name>A0A9P4TYG0_9PEZI</name>
<feature type="region of interest" description="Disordered" evidence="2">
    <location>
        <begin position="503"/>
        <end position="530"/>
    </location>
</feature>
<dbReference type="InterPro" id="IPR015943">
    <property type="entry name" value="WD40/YVTN_repeat-like_dom_sf"/>
</dbReference>
<feature type="repeat" description="WD" evidence="1">
    <location>
        <begin position="441"/>
        <end position="458"/>
    </location>
</feature>
<gene>
    <name evidence="3" type="ORF">EJ08DRAFT_650073</name>
</gene>
<feature type="region of interest" description="Disordered" evidence="2">
    <location>
        <begin position="62"/>
        <end position="97"/>
    </location>
</feature>
<organism evidence="3 4">
    <name type="scientific">Tothia fuscella</name>
    <dbReference type="NCBI Taxonomy" id="1048955"/>
    <lineage>
        <taxon>Eukaryota</taxon>
        <taxon>Fungi</taxon>
        <taxon>Dikarya</taxon>
        <taxon>Ascomycota</taxon>
        <taxon>Pezizomycotina</taxon>
        <taxon>Dothideomycetes</taxon>
        <taxon>Pleosporomycetidae</taxon>
        <taxon>Venturiales</taxon>
        <taxon>Cylindrosympodiaceae</taxon>
        <taxon>Tothia</taxon>
    </lineage>
</organism>
<evidence type="ECO:0000256" key="2">
    <source>
        <dbReference type="SAM" id="MobiDB-lite"/>
    </source>
</evidence>
<dbReference type="Proteomes" id="UP000800235">
    <property type="component" value="Unassembled WGS sequence"/>
</dbReference>
<keyword evidence="1" id="KW-0853">WD repeat</keyword>
<dbReference type="PROSITE" id="PS50082">
    <property type="entry name" value="WD_REPEATS_2"/>
    <property type="match status" value="1"/>
</dbReference>
<sequence>MAKRKREFVEEASHNSKGKTRRVTEVPKQATATYLHLITGSYERTLHGIIATIPSSILSASNVAPTEQHKQDESATPNGEEEKNSTSNGISKKGPEVTNGILEKEVDEVTFADSFLFNAHTSAIRCLALSPIPKPDDAQQKVILATGGTDERINLYHISPSPPVSKKGHVSVPSLSGASISQNPRNRELGSLLHHSSSITALYFPSRSKLLSSAEDNTIAVSRTRDWNVLSTIKAPIPKPVGRPSGDTAAPGEVPAGVNDFAVHPSMKLMLSVGKGERSMRLWNLVTGKKAGVLNFDRDVLQQVGEGKYGTGEGRRILWDASGEEFVVGFERGACVYDIESKPKAKLCPSPLTKIHQMHYVPGMKKNILAVSTEDGRILFYNTSPEAIAEEKHADIEEKYAKLPPIPEANLIVQLGGKTGGLTTRIKDFEILILPQEQGQPTKSIIITAGSDGTVRLWFLLFEELFMNQQKTTIQVGQVLAKYDTGNRITCLKAFVMTHNGDLEEGESEGEFKGLDGDDVESSSATNDSD</sequence>